<evidence type="ECO:0000256" key="4">
    <source>
        <dbReference type="ARBA" id="ARBA00022801"/>
    </source>
</evidence>
<dbReference type="InterPro" id="IPR002196">
    <property type="entry name" value="Glyco_hydro_24"/>
</dbReference>
<dbReference type="SUPFAM" id="SSF53955">
    <property type="entry name" value="Lysozyme-like"/>
    <property type="match status" value="1"/>
</dbReference>
<evidence type="ECO:0000313" key="10">
    <source>
        <dbReference type="Proteomes" id="UP001172778"/>
    </source>
</evidence>
<feature type="transmembrane region" description="Helical" evidence="8">
    <location>
        <begin position="207"/>
        <end position="226"/>
    </location>
</feature>
<comment type="similarity">
    <text evidence="7">Belongs to the glycosyl hydrolase 24 family.</text>
</comment>
<keyword evidence="2 7" id="KW-0929">Antimicrobial</keyword>
<dbReference type="PANTHER" id="PTHR38107">
    <property type="match status" value="1"/>
</dbReference>
<gene>
    <name evidence="9" type="ORF">PZA18_00945</name>
</gene>
<dbReference type="Proteomes" id="UP001172778">
    <property type="component" value="Unassembled WGS sequence"/>
</dbReference>
<evidence type="ECO:0000256" key="2">
    <source>
        <dbReference type="ARBA" id="ARBA00022529"/>
    </source>
</evidence>
<keyword evidence="8" id="KW-0812">Transmembrane</keyword>
<keyword evidence="8" id="KW-1133">Transmembrane helix</keyword>
<keyword evidence="6 7" id="KW-0326">Glycosidase</keyword>
<keyword evidence="4 7" id="KW-0378">Hydrolase</keyword>
<evidence type="ECO:0000256" key="3">
    <source>
        <dbReference type="ARBA" id="ARBA00022638"/>
    </source>
</evidence>
<evidence type="ECO:0000256" key="6">
    <source>
        <dbReference type="ARBA" id="ARBA00023295"/>
    </source>
</evidence>
<accession>A0ABT7DRB1</accession>
<name>A0ABT7DRB1_9NEIS</name>
<dbReference type="HAMAP" id="MF_04110">
    <property type="entry name" value="ENDOLYSIN_T4"/>
    <property type="match status" value="1"/>
</dbReference>
<dbReference type="PANTHER" id="PTHR38107:SF3">
    <property type="entry name" value="LYSOZYME RRRD-RELATED"/>
    <property type="match status" value="1"/>
</dbReference>
<keyword evidence="3 7" id="KW-0081">Bacteriolytic enzyme</keyword>
<evidence type="ECO:0000256" key="1">
    <source>
        <dbReference type="ARBA" id="ARBA00000632"/>
    </source>
</evidence>
<keyword evidence="5" id="KW-1035">Host cytoplasm</keyword>
<dbReference type="Gene3D" id="1.10.530.40">
    <property type="match status" value="1"/>
</dbReference>
<organism evidence="9 10">
    <name type="scientific">Parachitinimonas caeni</name>
    <dbReference type="NCBI Taxonomy" id="3031301"/>
    <lineage>
        <taxon>Bacteria</taxon>
        <taxon>Pseudomonadati</taxon>
        <taxon>Pseudomonadota</taxon>
        <taxon>Betaproteobacteria</taxon>
        <taxon>Neisseriales</taxon>
        <taxon>Chitinibacteraceae</taxon>
        <taxon>Parachitinimonas</taxon>
    </lineage>
</organism>
<dbReference type="CDD" id="cd00737">
    <property type="entry name" value="lyz_endolysin_autolysin"/>
    <property type="match status" value="1"/>
</dbReference>
<dbReference type="RefSeq" id="WP_284098893.1">
    <property type="nucleotide sequence ID" value="NZ_JARRAF010000001.1"/>
</dbReference>
<evidence type="ECO:0000256" key="8">
    <source>
        <dbReference type="SAM" id="Phobius"/>
    </source>
</evidence>
<proteinExistence type="inferred from homology"/>
<evidence type="ECO:0000256" key="7">
    <source>
        <dbReference type="RuleBase" id="RU003788"/>
    </source>
</evidence>
<evidence type="ECO:0000256" key="5">
    <source>
        <dbReference type="ARBA" id="ARBA00023200"/>
    </source>
</evidence>
<dbReference type="InterPro" id="IPR034690">
    <property type="entry name" value="Endolysin_T4_type"/>
</dbReference>
<dbReference type="InterPro" id="IPR033907">
    <property type="entry name" value="Endolysin_autolysin"/>
</dbReference>
<comment type="caution">
    <text evidence="9">The sequence shown here is derived from an EMBL/GenBank/DDBJ whole genome shotgun (WGS) entry which is preliminary data.</text>
</comment>
<dbReference type="InterPro" id="IPR023347">
    <property type="entry name" value="Lysozyme_dom_sf"/>
</dbReference>
<dbReference type="Pfam" id="PF00959">
    <property type="entry name" value="Phage_lysozyme"/>
    <property type="match status" value="1"/>
</dbReference>
<dbReference type="EC" id="3.2.1.17" evidence="7"/>
<protein>
    <recommendedName>
        <fullName evidence="7">Lysozyme</fullName>
        <ecNumber evidence="7">3.2.1.17</ecNumber>
    </recommendedName>
</protein>
<evidence type="ECO:0000313" key="9">
    <source>
        <dbReference type="EMBL" id="MDK2122610.1"/>
    </source>
</evidence>
<dbReference type="EMBL" id="JARRAF010000001">
    <property type="protein sequence ID" value="MDK2122610.1"/>
    <property type="molecule type" value="Genomic_DNA"/>
</dbReference>
<comment type="catalytic activity">
    <reaction evidence="1 7">
        <text>Hydrolysis of (1-&gt;4)-beta-linkages between N-acetylmuramic acid and N-acetyl-D-glucosamine residues in a peptidoglycan and between N-acetyl-D-glucosamine residues in chitodextrins.</text>
        <dbReference type="EC" id="3.2.1.17"/>
    </reaction>
</comment>
<keyword evidence="10" id="KW-1185">Reference proteome</keyword>
<dbReference type="InterPro" id="IPR023346">
    <property type="entry name" value="Lysozyme-like_dom_sf"/>
</dbReference>
<keyword evidence="8" id="KW-0472">Membrane</keyword>
<sequence>MQLPDSQLAWPISYAAICEIARSEGLRLTAYRCQAGVWTIGRGHTAGVRPGDRLDSAAAADQLLLHDLTILCRQLEALLTRPASANELGAMLSLAYNIGLAGFARSTVLRQHNAGNRQAAARAFGLWNRVGGIESAGLTARRAREKALYLEPEEQEAPAMPQAVDPESRLHRSPLAQSGVVTLLSGAATAAASIAEPLQRATGDTGVQPGLLLAILLLLVGAVVLWQRLQQRREGWA</sequence>
<reference evidence="9" key="1">
    <citation type="submission" date="2023-03" db="EMBL/GenBank/DDBJ databases">
        <title>Chitinimonas shenzhenensis gen. nov., sp. nov., a novel member of family Burkholderiaceae isolated from activated sludge collected in Shen Zhen, China.</title>
        <authorList>
            <person name="Wang X."/>
        </authorList>
    </citation>
    <scope>NUCLEOTIDE SEQUENCE</scope>
    <source>
        <strain evidence="9">DQS-5</strain>
    </source>
</reference>
<dbReference type="InterPro" id="IPR051018">
    <property type="entry name" value="Bacteriophage_GH24"/>
</dbReference>